<reference evidence="2 3" key="2">
    <citation type="submission" date="2007-04" db="EMBL/GenBank/DDBJ databases">
        <title>Draft genome sequence of Ruminococcus torques (ATCC 27756).</title>
        <authorList>
            <person name="Sudarsanam P."/>
            <person name="Ley R."/>
            <person name="Guruge J."/>
            <person name="Turnbaugh P.J."/>
            <person name="Mahowald M."/>
            <person name="Liep D."/>
            <person name="Gordon J."/>
        </authorList>
    </citation>
    <scope>NUCLEOTIDE SEQUENCE [LARGE SCALE GENOMIC DNA]</scope>
    <source>
        <strain evidence="2 3">ATCC 27756</strain>
    </source>
</reference>
<dbReference type="AlphaFoldDB" id="A5KMP7"/>
<organism evidence="2 3">
    <name type="scientific">[Ruminococcus] torques ATCC 27756</name>
    <dbReference type="NCBI Taxonomy" id="411460"/>
    <lineage>
        <taxon>Bacteria</taxon>
        <taxon>Bacillati</taxon>
        <taxon>Bacillota</taxon>
        <taxon>Clostridia</taxon>
        <taxon>Lachnospirales</taxon>
        <taxon>Lachnospiraceae</taxon>
        <taxon>Mediterraneibacter</taxon>
    </lineage>
</organism>
<feature type="region of interest" description="Disordered" evidence="1">
    <location>
        <begin position="1"/>
        <end position="42"/>
    </location>
</feature>
<dbReference type="EMBL" id="AAVP02000006">
    <property type="protein sequence ID" value="EDK24266.1"/>
    <property type="molecule type" value="Genomic_DNA"/>
</dbReference>
<dbReference type="SUPFAM" id="SSF51306">
    <property type="entry name" value="LexA/Signal peptidase"/>
    <property type="match status" value="1"/>
</dbReference>
<name>A5KMP7_9FIRM</name>
<protein>
    <recommendedName>
        <fullName evidence="4">Peptidase S24-like protein</fullName>
    </recommendedName>
</protein>
<dbReference type="CDD" id="cd06462">
    <property type="entry name" value="Peptidase_S24_S26"/>
    <property type="match status" value="1"/>
</dbReference>
<accession>A5KMP7</accession>
<dbReference type="PaxDb" id="411460-RUMTOR_01520"/>
<proteinExistence type="predicted"/>
<evidence type="ECO:0000313" key="3">
    <source>
        <dbReference type="Proteomes" id="UP000003577"/>
    </source>
</evidence>
<gene>
    <name evidence="2" type="ORF">RUMTOR_01520</name>
</gene>
<evidence type="ECO:0000256" key="1">
    <source>
        <dbReference type="SAM" id="MobiDB-lite"/>
    </source>
</evidence>
<comment type="caution">
    <text evidence="2">The sequence shown here is derived from an EMBL/GenBank/DDBJ whole genome shotgun (WGS) entry which is preliminary data.</text>
</comment>
<dbReference type="InterPro" id="IPR036286">
    <property type="entry name" value="LexA/Signal_pep-like_sf"/>
</dbReference>
<evidence type="ECO:0000313" key="2">
    <source>
        <dbReference type="EMBL" id="EDK24266.1"/>
    </source>
</evidence>
<sequence>MSEFKTEKCEDSKKEDKQESKQESKQEGKKEEGREDKNLKSRGLEEILKEQGKLVLTAEGNSMLPCIRPKKDVLILEPVKEEVCRHQVILYRRENGAYVLHRVMENSDHNSYVLCGDNQYRKEYGVQPEQILAALTGFYRGNQYIDCEKNKKYKQYVKLWCSPLFPRRCAVWAVKAVMKIRSRASKR</sequence>
<dbReference type="HOGENOM" id="CLU_126496_0_0_9"/>
<reference evidence="2 3" key="1">
    <citation type="submission" date="2007-03" db="EMBL/GenBank/DDBJ databases">
        <authorList>
            <person name="Fulton L."/>
            <person name="Clifton S."/>
            <person name="Fulton B."/>
            <person name="Xu J."/>
            <person name="Minx P."/>
            <person name="Pepin K.H."/>
            <person name="Johnson M."/>
            <person name="Thiruvilangam P."/>
            <person name="Bhonagiri V."/>
            <person name="Nash W.E."/>
            <person name="Mardis E.R."/>
            <person name="Wilson R.K."/>
        </authorList>
    </citation>
    <scope>NUCLEOTIDE SEQUENCE [LARGE SCALE GENOMIC DNA]</scope>
    <source>
        <strain evidence="2 3">ATCC 27756</strain>
    </source>
</reference>
<dbReference type="Proteomes" id="UP000003577">
    <property type="component" value="Unassembled WGS sequence"/>
</dbReference>
<dbReference type="RefSeq" id="WP_004847985.1">
    <property type="nucleotide sequence ID" value="NZ_DS264376.1"/>
</dbReference>
<evidence type="ECO:0008006" key="4">
    <source>
        <dbReference type="Google" id="ProtNLM"/>
    </source>
</evidence>